<evidence type="ECO:0000313" key="4">
    <source>
        <dbReference type="Proteomes" id="UP000693970"/>
    </source>
</evidence>
<dbReference type="OrthoDB" id="1564555at2759"/>
<dbReference type="InterPro" id="IPR045250">
    <property type="entry name" value="p23-like"/>
</dbReference>
<protein>
    <submittedName>
        <fullName evidence="3">HSP20-like chaperone</fullName>
    </submittedName>
</protein>
<dbReference type="GO" id="GO:0005829">
    <property type="term" value="C:cytosol"/>
    <property type="evidence" value="ECO:0007669"/>
    <property type="project" value="TreeGrafter"/>
</dbReference>
<evidence type="ECO:0000259" key="2">
    <source>
        <dbReference type="PROSITE" id="PS51203"/>
    </source>
</evidence>
<feature type="compositionally biased region" description="Acidic residues" evidence="1">
    <location>
        <begin position="171"/>
        <end position="202"/>
    </location>
</feature>
<feature type="domain" description="CS" evidence="2">
    <location>
        <begin position="6"/>
        <end position="95"/>
    </location>
</feature>
<evidence type="ECO:0000313" key="3">
    <source>
        <dbReference type="EMBL" id="KAG7357571.1"/>
    </source>
</evidence>
<dbReference type="Pfam" id="PF04969">
    <property type="entry name" value="CS"/>
    <property type="match status" value="1"/>
</dbReference>
<dbReference type="PANTHER" id="PTHR22932">
    <property type="entry name" value="TELOMERASE-BINDING PROTEIN P23 HSP90 CO-CHAPERONE"/>
    <property type="match status" value="1"/>
</dbReference>
<comment type="caution">
    <text evidence="3">The sequence shown here is derived from an EMBL/GenBank/DDBJ whole genome shotgun (WGS) entry which is preliminary data.</text>
</comment>
<name>A0A9K3LB28_9STRA</name>
<dbReference type="PROSITE" id="PS51203">
    <property type="entry name" value="CS"/>
    <property type="match status" value="1"/>
</dbReference>
<dbReference type="Proteomes" id="UP000693970">
    <property type="component" value="Unassembled WGS sequence"/>
</dbReference>
<dbReference type="GO" id="GO:0051087">
    <property type="term" value="F:protein-folding chaperone binding"/>
    <property type="evidence" value="ECO:0007669"/>
    <property type="project" value="TreeGrafter"/>
</dbReference>
<evidence type="ECO:0000256" key="1">
    <source>
        <dbReference type="SAM" id="MobiDB-lite"/>
    </source>
</evidence>
<dbReference type="CDD" id="cd06465">
    <property type="entry name" value="p23_hB-ind1_like"/>
    <property type="match status" value="1"/>
</dbReference>
<dbReference type="GO" id="GO:0051131">
    <property type="term" value="P:chaperone-mediated protein complex assembly"/>
    <property type="evidence" value="ECO:0007669"/>
    <property type="project" value="TreeGrafter"/>
</dbReference>
<dbReference type="AlphaFoldDB" id="A0A9K3LB28"/>
<dbReference type="PANTHER" id="PTHR22932:SF1">
    <property type="entry name" value="CO-CHAPERONE PROTEIN DAF-41"/>
    <property type="match status" value="1"/>
</dbReference>
<sequence>MSTTTTNTAPIKYAQRKDSLYLTIALSDVKDEKIVLTDTQLKFTGTSDDKPYEVDIEFFKAVDADGSTYKVLPRSVQMHILKKDKEEDEFWPRLLKDKALEKNQVKIDWDRYVDEDEEDEGFDMSNLEGGMGMGGGMPGMGGMGGMDMEALMKQMGSMGGGAGGGMGDFDGMGDFEGGGDDDDNDDGDDGDLDDLPDLEEAN</sequence>
<reference evidence="3" key="2">
    <citation type="submission" date="2021-04" db="EMBL/GenBank/DDBJ databases">
        <authorList>
            <person name="Podell S."/>
        </authorList>
    </citation>
    <scope>NUCLEOTIDE SEQUENCE</scope>
    <source>
        <strain evidence="3">Hildebrandi</strain>
    </source>
</reference>
<keyword evidence="4" id="KW-1185">Reference proteome</keyword>
<dbReference type="GO" id="GO:0005634">
    <property type="term" value="C:nucleus"/>
    <property type="evidence" value="ECO:0007669"/>
    <property type="project" value="TreeGrafter"/>
</dbReference>
<proteinExistence type="predicted"/>
<organism evidence="3 4">
    <name type="scientific">Nitzschia inconspicua</name>
    <dbReference type="NCBI Taxonomy" id="303405"/>
    <lineage>
        <taxon>Eukaryota</taxon>
        <taxon>Sar</taxon>
        <taxon>Stramenopiles</taxon>
        <taxon>Ochrophyta</taxon>
        <taxon>Bacillariophyta</taxon>
        <taxon>Bacillariophyceae</taxon>
        <taxon>Bacillariophycidae</taxon>
        <taxon>Bacillariales</taxon>
        <taxon>Bacillariaceae</taxon>
        <taxon>Nitzschia</taxon>
    </lineage>
</organism>
<gene>
    <name evidence="3" type="ORF">IV203_002259</name>
</gene>
<accession>A0A9K3LB28</accession>
<reference evidence="3" key="1">
    <citation type="journal article" date="2021" name="Sci. Rep.">
        <title>Diploid genomic architecture of Nitzschia inconspicua, an elite biomass production diatom.</title>
        <authorList>
            <person name="Oliver A."/>
            <person name="Podell S."/>
            <person name="Pinowska A."/>
            <person name="Traller J.C."/>
            <person name="Smith S.R."/>
            <person name="McClure R."/>
            <person name="Beliaev A."/>
            <person name="Bohutskyi P."/>
            <person name="Hill E.A."/>
            <person name="Rabines A."/>
            <person name="Zheng H."/>
            <person name="Allen L.Z."/>
            <person name="Kuo A."/>
            <person name="Grigoriev I.V."/>
            <person name="Allen A.E."/>
            <person name="Hazlebeck D."/>
            <person name="Allen E.E."/>
        </authorList>
    </citation>
    <scope>NUCLEOTIDE SEQUENCE</scope>
    <source>
        <strain evidence="3">Hildebrandi</strain>
    </source>
</reference>
<dbReference type="FunFam" id="2.60.40.790:FF:000039">
    <property type="entry name" value="CS domain containing protein"/>
    <property type="match status" value="1"/>
</dbReference>
<dbReference type="EMBL" id="JAGRRH010000015">
    <property type="protein sequence ID" value="KAG7357571.1"/>
    <property type="molecule type" value="Genomic_DNA"/>
</dbReference>
<feature type="compositionally biased region" description="Gly residues" evidence="1">
    <location>
        <begin position="157"/>
        <end position="170"/>
    </location>
</feature>
<dbReference type="GO" id="GO:0006457">
    <property type="term" value="P:protein folding"/>
    <property type="evidence" value="ECO:0007669"/>
    <property type="project" value="TreeGrafter"/>
</dbReference>
<dbReference type="InterPro" id="IPR007052">
    <property type="entry name" value="CS_dom"/>
</dbReference>
<dbReference type="GO" id="GO:0051879">
    <property type="term" value="F:Hsp90 protein binding"/>
    <property type="evidence" value="ECO:0007669"/>
    <property type="project" value="InterPro"/>
</dbReference>
<feature type="region of interest" description="Disordered" evidence="1">
    <location>
        <begin position="157"/>
        <end position="202"/>
    </location>
</feature>